<feature type="non-terminal residue" evidence="1">
    <location>
        <position position="82"/>
    </location>
</feature>
<reference evidence="1" key="1">
    <citation type="submission" date="2021-06" db="EMBL/GenBank/DDBJ databases">
        <authorList>
            <person name="Kallberg Y."/>
            <person name="Tangrot J."/>
            <person name="Rosling A."/>
        </authorList>
    </citation>
    <scope>NUCLEOTIDE SEQUENCE</scope>
    <source>
        <strain evidence="1">MT106</strain>
    </source>
</reference>
<dbReference type="OrthoDB" id="2439115at2759"/>
<dbReference type="AlphaFoldDB" id="A0A9N9E5S1"/>
<protein>
    <submittedName>
        <fullName evidence="1">709_t:CDS:1</fullName>
    </submittedName>
</protein>
<sequence length="82" mass="9677">MPKLHELTGQITSKEPRKVYDKKSPYHGNTHYKLQALIENKKKEENLFVYPNLVSPAIFQTVEQSQYIDKRYLFFCTKKAKG</sequence>
<evidence type="ECO:0000313" key="2">
    <source>
        <dbReference type="Proteomes" id="UP000789831"/>
    </source>
</evidence>
<gene>
    <name evidence="1" type="ORF">AGERDE_LOCUS12009</name>
</gene>
<evidence type="ECO:0000313" key="1">
    <source>
        <dbReference type="EMBL" id="CAG8665283.1"/>
    </source>
</evidence>
<dbReference type="Proteomes" id="UP000789831">
    <property type="component" value="Unassembled WGS sequence"/>
</dbReference>
<keyword evidence="2" id="KW-1185">Reference proteome</keyword>
<accession>A0A9N9E5S1</accession>
<dbReference type="EMBL" id="CAJVPL010006628">
    <property type="protein sequence ID" value="CAG8665283.1"/>
    <property type="molecule type" value="Genomic_DNA"/>
</dbReference>
<proteinExistence type="predicted"/>
<name>A0A9N9E5S1_9GLOM</name>
<comment type="caution">
    <text evidence="1">The sequence shown here is derived from an EMBL/GenBank/DDBJ whole genome shotgun (WGS) entry which is preliminary data.</text>
</comment>
<organism evidence="1 2">
    <name type="scientific">Ambispora gerdemannii</name>
    <dbReference type="NCBI Taxonomy" id="144530"/>
    <lineage>
        <taxon>Eukaryota</taxon>
        <taxon>Fungi</taxon>
        <taxon>Fungi incertae sedis</taxon>
        <taxon>Mucoromycota</taxon>
        <taxon>Glomeromycotina</taxon>
        <taxon>Glomeromycetes</taxon>
        <taxon>Archaeosporales</taxon>
        <taxon>Ambisporaceae</taxon>
        <taxon>Ambispora</taxon>
    </lineage>
</organism>